<dbReference type="InterPro" id="IPR038990">
    <property type="entry name" value="LBH_dom"/>
</dbReference>
<dbReference type="Proteomes" id="UP000694546">
    <property type="component" value="Chromosome 5"/>
</dbReference>
<evidence type="ECO:0000313" key="3">
    <source>
        <dbReference type="Ensembl" id="ENSGMOP00000021569.2"/>
    </source>
</evidence>
<accession>A0A8C4ZVA4</accession>
<evidence type="ECO:0000259" key="2">
    <source>
        <dbReference type="Pfam" id="PF15317"/>
    </source>
</evidence>
<sequence>MRRPLRDSAVLTSAGSWLGLCCSTFGFGPPCEHVDVPQMFPGPNERVPKLSKRLPSIVVEPMDSSEVESGELRWPPKDLCLPGEAVVEGPDPPGEDQQETD</sequence>
<evidence type="ECO:0000256" key="1">
    <source>
        <dbReference type="SAM" id="MobiDB-lite"/>
    </source>
</evidence>
<dbReference type="Ensembl" id="ENSGMOT00000022087.2">
    <property type="protein sequence ID" value="ENSGMOP00000021569.2"/>
    <property type="gene ID" value="ENSGMOG00000020082.2"/>
</dbReference>
<evidence type="ECO:0000313" key="4">
    <source>
        <dbReference type="Proteomes" id="UP000694546"/>
    </source>
</evidence>
<dbReference type="PANTHER" id="PTHR14987">
    <property type="entry name" value="PROTEIN LBH-RELATED"/>
    <property type="match status" value="1"/>
</dbReference>
<keyword evidence="4" id="KW-1185">Reference proteome</keyword>
<dbReference type="PANTHER" id="PTHR14987:SF3">
    <property type="entry name" value="LBH DOMAIN-CONTAINING PROTEIN 2"/>
    <property type="match status" value="1"/>
</dbReference>
<dbReference type="GeneTree" id="ENSGT00940000168728"/>
<dbReference type="AlphaFoldDB" id="A0A8C4ZVA4"/>
<dbReference type="Pfam" id="PF15317">
    <property type="entry name" value="Lbh"/>
    <property type="match status" value="1"/>
</dbReference>
<feature type="region of interest" description="Disordered" evidence="1">
    <location>
        <begin position="82"/>
        <end position="101"/>
    </location>
</feature>
<proteinExistence type="predicted"/>
<reference evidence="3" key="1">
    <citation type="submission" date="2025-08" db="UniProtKB">
        <authorList>
            <consortium name="Ensembl"/>
        </authorList>
    </citation>
    <scope>IDENTIFICATION</scope>
</reference>
<dbReference type="InterPro" id="IPR042945">
    <property type="entry name" value="LBH_dom_prot"/>
</dbReference>
<name>A0A8C4ZVA4_GADMO</name>
<protein>
    <recommendedName>
        <fullName evidence="2">LBH domain-containing protein</fullName>
    </recommendedName>
</protein>
<reference evidence="3" key="2">
    <citation type="submission" date="2025-09" db="UniProtKB">
        <authorList>
            <consortium name="Ensembl"/>
        </authorList>
    </citation>
    <scope>IDENTIFICATION</scope>
</reference>
<feature type="domain" description="LBH" evidence="2">
    <location>
        <begin position="45"/>
        <end position="82"/>
    </location>
</feature>
<organism evidence="3 4">
    <name type="scientific">Gadus morhua</name>
    <name type="common">Atlantic cod</name>
    <dbReference type="NCBI Taxonomy" id="8049"/>
    <lineage>
        <taxon>Eukaryota</taxon>
        <taxon>Metazoa</taxon>
        <taxon>Chordata</taxon>
        <taxon>Craniata</taxon>
        <taxon>Vertebrata</taxon>
        <taxon>Euteleostomi</taxon>
        <taxon>Actinopterygii</taxon>
        <taxon>Neopterygii</taxon>
        <taxon>Teleostei</taxon>
        <taxon>Neoteleostei</taxon>
        <taxon>Acanthomorphata</taxon>
        <taxon>Zeiogadaria</taxon>
        <taxon>Gadariae</taxon>
        <taxon>Gadiformes</taxon>
        <taxon>Gadoidei</taxon>
        <taxon>Gadidae</taxon>
        <taxon>Gadus</taxon>
    </lineage>
</organism>